<feature type="region of interest" description="Disordered" evidence="1">
    <location>
        <begin position="429"/>
        <end position="456"/>
    </location>
</feature>
<feature type="region of interest" description="Disordered" evidence="1">
    <location>
        <begin position="45"/>
        <end position="210"/>
    </location>
</feature>
<feature type="compositionally biased region" description="Basic and acidic residues" evidence="1">
    <location>
        <begin position="429"/>
        <end position="441"/>
    </location>
</feature>
<dbReference type="OrthoDB" id="2129362at2759"/>
<gene>
    <name evidence="2" type="ORF">P280DRAFT_286932</name>
</gene>
<feature type="compositionally biased region" description="Polar residues" evidence="1">
    <location>
        <begin position="174"/>
        <end position="185"/>
    </location>
</feature>
<evidence type="ECO:0008006" key="4">
    <source>
        <dbReference type="Google" id="ProtNLM"/>
    </source>
</evidence>
<dbReference type="Proteomes" id="UP000799753">
    <property type="component" value="Unassembled WGS sequence"/>
</dbReference>
<proteinExistence type="predicted"/>
<feature type="compositionally biased region" description="Polar residues" evidence="1">
    <location>
        <begin position="45"/>
        <end position="66"/>
    </location>
</feature>
<accession>A0A6A6S247</accession>
<evidence type="ECO:0000256" key="1">
    <source>
        <dbReference type="SAM" id="MobiDB-lite"/>
    </source>
</evidence>
<organism evidence="2 3">
    <name type="scientific">Massarina eburnea CBS 473.64</name>
    <dbReference type="NCBI Taxonomy" id="1395130"/>
    <lineage>
        <taxon>Eukaryota</taxon>
        <taxon>Fungi</taxon>
        <taxon>Dikarya</taxon>
        <taxon>Ascomycota</taxon>
        <taxon>Pezizomycotina</taxon>
        <taxon>Dothideomycetes</taxon>
        <taxon>Pleosporomycetidae</taxon>
        <taxon>Pleosporales</taxon>
        <taxon>Massarineae</taxon>
        <taxon>Massarinaceae</taxon>
        <taxon>Massarina</taxon>
    </lineage>
</organism>
<evidence type="ECO:0000313" key="3">
    <source>
        <dbReference type="Proteomes" id="UP000799753"/>
    </source>
</evidence>
<dbReference type="AlphaFoldDB" id="A0A6A6S247"/>
<feature type="compositionally biased region" description="Polar residues" evidence="1">
    <location>
        <begin position="73"/>
        <end position="82"/>
    </location>
</feature>
<name>A0A6A6S247_9PLEO</name>
<reference evidence="2" key="1">
    <citation type="journal article" date="2020" name="Stud. Mycol.">
        <title>101 Dothideomycetes genomes: a test case for predicting lifestyles and emergence of pathogens.</title>
        <authorList>
            <person name="Haridas S."/>
            <person name="Albert R."/>
            <person name="Binder M."/>
            <person name="Bloem J."/>
            <person name="Labutti K."/>
            <person name="Salamov A."/>
            <person name="Andreopoulos B."/>
            <person name="Baker S."/>
            <person name="Barry K."/>
            <person name="Bills G."/>
            <person name="Bluhm B."/>
            <person name="Cannon C."/>
            <person name="Castanera R."/>
            <person name="Culley D."/>
            <person name="Daum C."/>
            <person name="Ezra D."/>
            <person name="Gonzalez J."/>
            <person name="Henrissat B."/>
            <person name="Kuo A."/>
            <person name="Liang C."/>
            <person name="Lipzen A."/>
            <person name="Lutzoni F."/>
            <person name="Magnuson J."/>
            <person name="Mondo S."/>
            <person name="Nolan M."/>
            <person name="Ohm R."/>
            <person name="Pangilinan J."/>
            <person name="Park H.-J."/>
            <person name="Ramirez L."/>
            <person name="Alfaro M."/>
            <person name="Sun H."/>
            <person name="Tritt A."/>
            <person name="Yoshinaga Y."/>
            <person name="Zwiers L.-H."/>
            <person name="Turgeon B."/>
            <person name="Goodwin S."/>
            <person name="Spatafora J."/>
            <person name="Crous P."/>
            <person name="Grigoriev I."/>
        </authorList>
    </citation>
    <scope>NUCLEOTIDE SEQUENCE</scope>
    <source>
        <strain evidence="2">CBS 473.64</strain>
    </source>
</reference>
<dbReference type="InterPro" id="IPR016181">
    <property type="entry name" value="Acyl_CoA_acyltransferase"/>
</dbReference>
<feature type="compositionally biased region" description="Polar residues" evidence="1">
    <location>
        <begin position="103"/>
        <end position="121"/>
    </location>
</feature>
<sequence>MAHFARCSRDAMQSISALDTIASVPLHSSGWGVPVPDEQTWTWQEQDSIQGNRKQQSRGATPQTDKNPPRFQIQRTPQTQIQAPDKKMTPPPSAYVPPHLRNKSTSKQSCEATPVGTSAGSKSIAPEVRPVALPTPPVTSSPVEDGARTEEAIVEDFAVKWDPPRPPYVKPPTRNGNPRWNSNPPRRSKWPKQKDMKALPSNHNDDGGIDTEWARGWGVDIRSDSGGDPFYDVKKLTDWNGDWMPPPVDWMARNRFADRHFGEGIEKWMNGHNLDACSEVATYLEKPQFSSATINGAPIKKKAIETDYTTSDIPKRDRINANMTAQELAEYQRMKKAGIIYTTQDIAPRIWIPVKIEGCAPQHFWRDYSSRAPAALSDIDPTDPYWEVYTDNHCFITDPIAPKASLDMDDDINRNDPKARASTIEKMELMSQGKEKREKKLQARRNAPLPPCKPYQPPPPMKTLASFYLRPVRAADVEGIMQIYNYYVEKGISAPEFTPRTKSHMAARISTVTEETLPYIVAVDRGNGGFLSGNNFVRERIIGFASIDDYCDKGSMYRYTFELELFTHPGFVKKGIAGCLMDRLISTCSTGYQVKGGYDWINNGEYLKGDAERRVKTINCSVPHEEGSDVTWMCNFFKRFKFMQRGHLTKMGYKDGKCVDVSIFQHTTSEPIDAAARPVMPL</sequence>
<dbReference type="Gene3D" id="3.40.630.30">
    <property type="match status" value="1"/>
</dbReference>
<feature type="compositionally biased region" description="Basic and acidic residues" evidence="1">
    <location>
        <begin position="145"/>
        <end position="163"/>
    </location>
</feature>
<protein>
    <recommendedName>
        <fullName evidence="4">N-acetyltransferase domain-containing protein</fullName>
    </recommendedName>
</protein>
<keyword evidence="3" id="KW-1185">Reference proteome</keyword>
<evidence type="ECO:0000313" key="2">
    <source>
        <dbReference type="EMBL" id="KAF2641879.1"/>
    </source>
</evidence>
<dbReference type="EMBL" id="MU006782">
    <property type="protein sequence ID" value="KAF2641879.1"/>
    <property type="molecule type" value="Genomic_DNA"/>
</dbReference>
<dbReference type="SUPFAM" id="SSF55729">
    <property type="entry name" value="Acyl-CoA N-acyltransferases (Nat)"/>
    <property type="match status" value="1"/>
</dbReference>